<name>A0A928DQ53_9BACT</name>
<evidence type="ECO:0000313" key="4">
    <source>
        <dbReference type="Proteomes" id="UP000725649"/>
    </source>
</evidence>
<keyword evidence="1" id="KW-1133">Transmembrane helix</keyword>
<dbReference type="Proteomes" id="UP000725649">
    <property type="component" value="Unassembled WGS sequence"/>
</dbReference>
<dbReference type="Pfam" id="PF16561">
    <property type="entry name" value="AMPK1_CBM"/>
    <property type="match status" value="1"/>
</dbReference>
<feature type="transmembrane region" description="Helical" evidence="1">
    <location>
        <begin position="18"/>
        <end position="38"/>
    </location>
</feature>
<protein>
    <recommendedName>
        <fullName evidence="2">AMP-activated protein kinase glycogen-binding domain-containing protein</fullName>
    </recommendedName>
</protein>
<comment type="caution">
    <text evidence="3">The sequence shown here is derived from an EMBL/GenBank/DDBJ whole genome shotgun (WGS) entry which is preliminary data.</text>
</comment>
<dbReference type="EMBL" id="SUVG01000005">
    <property type="protein sequence ID" value="MBE6421518.1"/>
    <property type="molecule type" value="Genomic_DNA"/>
</dbReference>
<keyword evidence="1" id="KW-0812">Transmembrane</keyword>
<sequence>MENENLEFDVKPAGNKDLWLFLIILDIILLCVFGFFLYKHFSTKIFNPSAIASVEEQTEVVEPLAIEDEAVLVTESAPIAVESVAATPKEEKATPKEEKLTEVVAAVTEQTEQVSAADKKESVLVKVNPKSKYRRVTFRWFGEGKKVSIVSGFTMAKPQALKKKDGYWETTLSIAPGTYKFLYVIDGVNTLDPYSDEKDGRSLLVLE</sequence>
<keyword evidence="1" id="KW-0472">Membrane</keyword>
<reference evidence="3" key="1">
    <citation type="submission" date="2019-04" db="EMBL/GenBank/DDBJ databases">
        <title>Evolution of Biomass-Degrading Anaerobic Consortia Revealed by Metagenomics.</title>
        <authorList>
            <person name="Peng X."/>
        </authorList>
    </citation>
    <scope>NUCLEOTIDE SEQUENCE</scope>
    <source>
        <strain evidence="3">SIG66</strain>
    </source>
</reference>
<dbReference type="SUPFAM" id="SSF81296">
    <property type="entry name" value="E set domains"/>
    <property type="match status" value="1"/>
</dbReference>
<gene>
    <name evidence="3" type="ORF">E7027_05260</name>
</gene>
<dbReference type="InterPro" id="IPR032640">
    <property type="entry name" value="AMPK1_CBM"/>
</dbReference>
<accession>A0A928DQ53</accession>
<evidence type="ECO:0000313" key="3">
    <source>
        <dbReference type="EMBL" id="MBE6421518.1"/>
    </source>
</evidence>
<evidence type="ECO:0000256" key="1">
    <source>
        <dbReference type="SAM" id="Phobius"/>
    </source>
</evidence>
<feature type="domain" description="AMP-activated protein kinase glycogen-binding" evidence="2">
    <location>
        <begin position="136"/>
        <end position="194"/>
    </location>
</feature>
<dbReference type="InterPro" id="IPR013783">
    <property type="entry name" value="Ig-like_fold"/>
</dbReference>
<dbReference type="AlphaFoldDB" id="A0A928DQ53"/>
<evidence type="ECO:0000259" key="2">
    <source>
        <dbReference type="Pfam" id="PF16561"/>
    </source>
</evidence>
<proteinExistence type="predicted"/>
<organism evidence="3 4">
    <name type="scientific">Candidatus Avelusimicrobium gallicola</name>
    <dbReference type="NCBI Taxonomy" id="2562704"/>
    <lineage>
        <taxon>Bacteria</taxon>
        <taxon>Pseudomonadati</taxon>
        <taxon>Elusimicrobiota</taxon>
        <taxon>Elusimicrobia</taxon>
        <taxon>Elusimicrobiales</taxon>
        <taxon>Elusimicrobiaceae</taxon>
        <taxon>Candidatus Avelusimicrobium</taxon>
    </lineage>
</organism>
<dbReference type="Gene3D" id="2.60.40.10">
    <property type="entry name" value="Immunoglobulins"/>
    <property type="match status" value="1"/>
</dbReference>
<dbReference type="InterPro" id="IPR014756">
    <property type="entry name" value="Ig_E-set"/>
</dbReference>